<keyword evidence="7" id="KW-1185">Reference proteome</keyword>
<dbReference type="EMBL" id="QYBB01000006">
    <property type="protein sequence ID" value="RYC32597.1"/>
    <property type="molecule type" value="Genomic_DNA"/>
</dbReference>
<dbReference type="AlphaFoldDB" id="A0A4Q2UBP4"/>
<reference evidence="6 7" key="2">
    <citation type="submission" date="2019-02" db="EMBL/GenBank/DDBJ databases">
        <title>'Lichenibacterium ramalinii' gen. nov. sp. nov., 'Lichenibacterium minor' gen. nov. sp. nov.</title>
        <authorList>
            <person name="Pankratov T."/>
        </authorList>
    </citation>
    <scope>NUCLEOTIDE SEQUENCE [LARGE SCALE GENOMIC DNA]</scope>
    <source>
        <strain evidence="6 7">RmlP026</strain>
    </source>
</reference>
<evidence type="ECO:0000256" key="1">
    <source>
        <dbReference type="ARBA" id="ARBA00008779"/>
    </source>
</evidence>
<keyword evidence="3 6" id="KW-0378">Hydrolase</keyword>
<dbReference type="PROSITE" id="PS00149">
    <property type="entry name" value="SULFATASE_2"/>
    <property type="match status" value="1"/>
</dbReference>
<dbReference type="GO" id="GO:0047753">
    <property type="term" value="F:choline-sulfatase activity"/>
    <property type="evidence" value="ECO:0007669"/>
    <property type="project" value="UniProtKB-EC"/>
</dbReference>
<dbReference type="Proteomes" id="UP000290759">
    <property type="component" value="Unassembled WGS sequence"/>
</dbReference>
<dbReference type="GO" id="GO:0046872">
    <property type="term" value="F:metal ion binding"/>
    <property type="evidence" value="ECO:0007669"/>
    <property type="project" value="UniProtKB-KW"/>
</dbReference>
<feature type="domain" description="Sulfatase N-terminal" evidence="4">
    <location>
        <begin position="6"/>
        <end position="346"/>
    </location>
</feature>
<evidence type="ECO:0000256" key="2">
    <source>
        <dbReference type="ARBA" id="ARBA00022723"/>
    </source>
</evidence>
<name>A0A4Q2UBP4_9HYPH</name>
<dbReference type="GO" id="GO:0005737">
    <property type="term" value="C:cytoplasm"/>
    <property type="evidence" value="ECO:0007669"/>
    <property type="project" value="TreeGrafter"/>
</dbReference>
<dbReference type="RefSeq" id="WP_129225124.1">
    <property type="nucleotide sequence ID" value="NZ_QYBB01000006.1"/>
</dbReference>
<dbReference type="InterPro" id="IPR024607">
    <property type="entry name" value="Sulfatase_CS"/>
</dbReference>
<comment type="similarity">
    <text evidence="1">Belongs to the sulfatase family.</text>
</comment>
<evidence type="ECO:0000256" key="3">
    <source>
        <dbReference type="ARBA" id="ARBA00022801"/>
    </source>
</evidence>
<accession>A0A4Q2UBP4</accession>
<evidence type="ECO:0000313" key="7">
    <source>
        <dbReference type="Proteomes" id="UP000290759"/>
    </source>
</evidence>
<evidence type="ECO:0000259" key="4">
    <source>
        <dbReference type="Pfam" id="PF00884"/>
    </source>
</evidence>
<dbReference type="InterPro" id="IPR025863">
    <property type="entry name" value="Choline_sulf_C_dom"/>
</dbReference>
<feature type="domain" description="Choline sulfatase enzyme C-terminal" evidence="5">
    <location>
        <begin position="449"/>
        <end position="500"/>
    </location>
</feature>
<proteinExistence type="inferred from homology"/>
<dbReference type="InterPro" id="IPR017785">
    <property type="entry name" value="Choline-sulfatase"/>
</dbReference>
<organism evidence="6 7">
    <name type="scientific">Lichenibacterium minor</name>
    <dbReference type="NCBI Taxonomy" id="2316528"/>
    <lineage>
        <taxon>Bacteria</taxon>
        <taxon>Pseudomonadati</taxon>
        <taxon>Pseudomonadota</taxon>
        <taxon>Alphaproteobacteria</taxon>
        <taxon>Hyphomicrobiales</taxon>
        <taxon>Lichenihabitantaceae</taxon>
        <taxon>Lichenibacterium</taxon>
    </lineage>
</organism>
<comment type="caution">
    <text evidence="6">The sequence shown here is derived from an EMBL/GenBank/DDBJ whole genome shotgun (WGS) entry which is preliminary data.</text>
</comment>
<dbReference type="InterPro" id="IPR000917">
    <property type="entry name" value="Sulfatase_N"/>
</dbReference>
<evidence type="ECO:0000313" key="6">
    <source>
        <dbReference type="EMBL" id="RYC32597.1"/>
    </source>
</evidence>
<evidence type="ECO:0000259" key="5">
    <source>
        <dbReference type="Pfam" id="PF12411"/>
    </source>
</evidence>
<dbReference type="InterPro" id="IPR017850">
    <property type="entry name" value="Alkaline_phosphatase_core_sf"/>
</dbReference>
<dbReference type="EC" id="3.1.6.6" evidence="6"/>
<dbReference type="PROSITE" id="PS00523">
    <property type="entry name" value="SULFATASE_1"/>
    <property type="match status" value="1"/>
</dbReference>
<dbReference type="OrthoDB" id="9795675at2"/>
<dbReference type="NCBIfam" id="TIGR03417">
    <property type="entry name" value="chol_sulfatase"/>
    <property type="match status" value="1"/>
</dbReference>
<dbReference type="PANTHER" id="PTHR45953">
    <property type="entry name" value="IDURONATE 2-SULFATASE"/>
    <property type="match status" value="1"/>
</dbReference>
<dbReference type="Gene3D" id="3.40.720.10">
    <property type="entry name" value="Alkaline Phosphatase, subunit A"/>
    <property type="match status" value="1"/>
</dbReference>
<reference evidence="6 7" key="1">
    <citation type="submission" date="2018-12" db="EMBL/GenBank/DDBJ databases">
        <authorList>
            <person name="Grouzdev D.S."/>
            <person name="Krutkina M.S."/>
        </authorList>
    </citation>
    <scope>NUCLEOTIDE SEQUENCE [LARGE SCALE GENOMIC DNA]</scope>
    <source>
        <strain evidence="6 7">RmlP026</strain>
    </source>
</reference>
<keyword evidence="2" id="KW-0479">Metal-binding</keyword>
<dbReference type="SUPFAM" id="SSF53649">
    <property type="entry name" value="Alkaline phosphatase-like"/>
    <property type="match status" value="1"/>
</dbReference>
<dbReference type="CDD" id="cd16032">
    <property type="entry name" value="choline-sulfatase"/>
    <property type="match status" value="1"/>
</dbReference>
<dbReference type="Pfam" id="PF00884">
    <property type="entry name" value="Sulfatase"/>
    <property type="match status" value="1"/>
</dbReference>
<dbReference type="FunFam" id="3.40.720.10:FF:000032">
    <property type="entry name" value="Choline sulfatase"/>
    <property type="match status" value="1"/>
</dbReference>
<gene>
    <name evidence="6" type="primary">betC</name>
    <name evidence="6" type="ORF">D3273_07645</name>
</gene>
<dbReference type="Pfam" id="PF12411">
    <property type="entry name" value="Choline_sulf_C"/>
    <property type="match status" value="1"/>
</dbReference>
<dbReference type="PANTHER" id="PTHR45953:SF1">
    <property type="entry name" value="IDURONATE 2-SULFATASE"/>
    <property type="match status" value="1"/>
</dbReference>
<protein>
    <submittedName>
        <fullName evidence="6">Choline-sulfatase</fullName>
        <ecNumber evidence="6">3.1.6.6</ecNumber>
    </submittedName>
</protein>
<sequence>MARPQPDILIVMVDQLAPRFLPIHGHPLVKAPNLERLAARGTVFERAYCNSPLCSPSRTAFMTGALPSRTGGYDNAAEFRADIPTFAHYLRRLGYRTVLSGKMHFCGPDQLHGFEERLTTDIYPADYGWTPDWERPTERPSWYHNMSSVTDAGLCVRTNQMDFDEEVAFAAERAIYDHVRSKDRRPFLMVASLTHPHDPFAITRPYWDLYPHDAVDMPRIGMGDVAADPHTARIRHVCAMDAEPVTDEQVRRARHAYYGAISFCDAQLGRLLDALDAAGLDDTVVLFLGDHGEMLGERGLWYKMSFFEGACRVPLVVSAPGRFAPGRVSAAVSLVDVLPTLVEIAGGDVAHLASPVDGRSLVPHLAGQGGHDEVLGEYLAEGAVAPLVMLRRGRWKFVHSPADPDQLYDLDADPEELRNLAGEATAAERVAEFRAEAARRWDLPALDRAVRDSQRRRRLVDAALMTGVTKPWDYQPFRDATKQYMRNTMDLDDLETMARFPRVPARGGEPEP</sequence>